<dbReference type="PROSITE" id="PS01032">
    <property type="entry name" value="PPM_1"/>
    <property type="match status" value="1"/>
</dbReference>
<dbReference type="OrthoDB" id="659at2759"/>
<dbReference type="EC" id="3.1.3.16" evidence="3"/>
<dbReference type="EMBL" id="LASV01000484">
    <property type="protein sequence ID" value="KKA18199.1"/>
    <property type="molecule type" value="Genomic_DNA"/>
</dbReference>
<sequence>MAAADTVLLFDAGAGTAQGGRLTQEDRYVLLFPDQFPAKTTDKIALFGVYDGHGSDMVSEHVRRHLPNLLSSRPEFEDGDYETAIAKAFEDEDAILLENVMSNDTEPIVSGSTVAVCIVNLTKGVLVVGNVGDSHIMFAQRDPATETLFNMERLTKAHKPGTASEKRRIEKAGGAVHNSSGTPRVGTLNMSRALGDLQYKNPVNTLDIDGSTKSKRASAAAPEARGNFLTNEPHLRRVQLDRDSRYVLLCCTDGVSDITDEKMLMEHVMKEFMRGQRATDIAKQVTEKAVVVVYLCARPIIRQFQDLGLRAGGKYLQFNAELCYESILTYLPAHSLVNEWPMADTFANGIKLSIPAPYSHESSPYTILRMHN</sequence>
<evidence type="ECO:0000256" key="6">
    <source>
        <dbReference type="ARBA" id="ARBA00022842"/>
    </source>
</evidence>
<keyword evidence="4" id="KW-0479">Metal-binding</keyword>
<dbReference type="PANTHER" id="PTHR13832">
    <property type="entry name" value="PROTEIN PHOSPHATASE 2C"/>
    <property type="match status" value="1"/>
</dbReference>
<dbReference type="InterPro" id="IPR015655">
    <property type="entry name" value="PP2C"/>
</dbReference>
<dbReference type="Gene3D" id="3.60.40.10">
    <property type="entry name" value="PPM-type phosphatase domain"/>
    <property type="match status" value="1"/>
</dbReference>
<evidence type="ECO:0000259" key="11">
    <source>
        <dbReference type="PROSITE" id="PS51746"/>
    </source>
</evidence>
<accession>A0A0F4YJ14</accession>
<evidence type="ECO:0000256" key="8">
    <source>
        <dbReference type="ARBA" id="ARBA00023211"/>
    </source>
</evidence>
<keyword evidence="5 9" id="KW-0378">Hydrolase</keyword>
<proteinExistence type="inferred from homology"/>
<dbReference type="AlphaFoldDB" id="A0A0F4YJ14"/>
<dbReference type="STRING" id="1408163.A0A0F4YJ14"/>
<reference evidence="12 13" key="1">
    <citation type="submission" date="2015-04" db="EMBL/GenBank/DDBJ databases">
        <authorList>
            <person name="Heijne W.H."/>
            <person name="Fedorova N.D."/>
            <person name="Nierman W.C."/>
            <person name="Vollebregt A.W."/>
            <person name="Zhao Z."/>
            <person name="Wu L."/>
            <person name="Kumar M."/>
            <person name="Stam H."/>
            <person name="van den Berg M.A."/>
            <person name="Pel H.J."/>
        </authorList>
    </citation>
    <scope>NUCLEOTIDE SEQUENCE [LARGE SCALE GENOMIC DNA]</scope>
    <source>
        <strain evidence="12 13">CBS 393.64</strain>
    </source>
</reference>
<evidence type="ECO:0000256" key="5">
    <source>
        <dbReference type="ARBA" id="ARBA00022801"/>
    </source>
</evidence>
<dbReference type="InterPro" id="IPR036457">
    <property type="entry name" value="PPM-type-like_dom_sf"/>
</dbReference>
<evidence type="ECO:0000256" key="2">
    <source>
        <dbReference type="ARBA" id="ARBA00006702"/>
    </source>
</evidence>
<evidence type="ECO:0000313" key="13">
    <source>
        <dbReference type="Proteomes" id="UP000053958"/>
    </source>
</evidence>
<feature type="domain" description="PPM-type phosphatase" evidence="11">
    <location>
        <begin position="11"/>
        <end position="327"/>
    </location>
</feature>
<dbReference type="GeneID" id="25320116"/>
<organism evidence="12 13">
    <name type="scientific">Rasamsonia emersonii (strain ATCC 16479 / CBS 393.64 / IMI 116815)</name>
    <dbReference type="NCBI Taxonomy" id="1408163"/>
    <lineage>
        <taxon>Eukaryota</taxon>
        <taxon>Fungi</taxon>
        <taxon>Dikarya</taxon>
        <taxon>Ascomycota</taxon>
        <taxon>Pezizomycotina</taxon>
        <taxon>Eurotiomycetes</taxon>
        <taxon>Eurotiomycetidae</taxon>
        <taxon>Eurotiales</taxon>
        <taxon>Trichocomaceae</taxon>
        <taxon>Rasamsonia</taxon>
    </lineage>
</organism>
<evidence type="ECO:0000256" key="1">
    <source>
        <dbReference type="ARBA" id="ARBA00001936"/>
    </source>
</evidence>
<evidence type="ECO:0000256" key="7">
    <source>
        <dbReference type="ARBA" id="ARBA00022912"/>
    </source>
</evidence>
<dbReference type="Proteomes" id="UP000053958">
    <property type="component" value="Unassembled WGS sequence"/>
</dbReference>
<feature type="region of interest" description="Disordered" evidence="10">
    <location>
        <begin position="159"/>
        <end position="185"/>
    </location>
</feature>
<dbReference type="Pfam" id="PF00481">
    <property type="entry name" value="PP2C"/>
    <property type="match status" value="1"/>
</dbReference>
<keyword evidence="13" id="KW-1185">Reference proteome</keyword>
<dbReference type="GO" id="GO:0004722">
    <property type="term" value="F:protein serine/threonine phosphatase activity"/>
    <property type="evidence" value="ECO:0007669"/>
    <property type="project" value="UniProtKB-EC"/>
</dbReference>
<dbReference type="GO" id="GO:0046872">
    <property type="term" value="F:metal ion binding"/>
    <property type="evidence" value="ECO:0007669"/>
    <property type="project" value="UniProtKB-KW"/>
</dbReference>
<dbReference type="PANTHER" id="PTHR13832:SF803">
    <property type="entry name" value="PROTEIN PHOSPHATASE 1G"/>
    <property type="match status" value="1"/>
</dbReference>
<comment type="cofactor">
    <cofactor evidence="1">
        <name>Mn(2+)</name>
        <dbReference type="ChEBI" id="CHEBI:29035"/>
    </cofactor>
</comment>
<evidence type="ECO:0000256" key="4">
    <source>
        <dbReference type="ARBA" id="ARBA00022723"/>
    </source>
</evidence>
<dbReference type="InterPro" id="IPR001932">
    <property type="entry name" value="PPM-type_phosphatase-like_dom"/>
</dbReference>
<keyword evidence="6" id="KW-0460">Magnesium</keyword>
<keyword evidence="8" id="KW-0464">Manganese</keyword>
<dbReference type="CDD" id="cd00143">
    <property type="entry name" value="PP2Cc"/>
    <property type="match status" value="1"/>
</dbReference>
<comment type="similarity">
    <text evidence="2 9">Belongs to the PP2C family.</text>
</comment>
<dbReference type="SMART" id="SM00332">
    <property type="entry name" value="PP2Cc"/>
    <property type="match status" value="1"/>
</dbReference>
<comment type="caution">
    <text evidence="12">The sequence shown here is derived from an EMBL/GenBank/DDBJ whole genome shotgun (WGS) entry which is preliminary data.</text>
</comment>
<name>A0A0F4YJ14_RASE3</name>
<dbReference type="RefSeq" id="XP_013324811.1">
    <property type="nucleotide sequence ID" value="XM_013469357.1"/>
</dbReference>
<keyword evidence="7 9" id="KW-0904">Protein phosphatase</keyword>
<evidence type="ECO:0000256" key="10">
    <source>
        <dbReference type="SAM" id="MobiDB-lite"/>
    </source>
</evidence>
<protein>
    <recommendedName>
        <fullName evidence="3">protein-serine/threonine phosphatase</fullName>
        <ecNumber evidence="3">3.1.3.16</ecNumber>
    </recommendedName>
</protein>
<evidence type="ECO:0000313" key="12">
    <source>
        <dbReference type="EMBL" id="KKA18199.1"/>
    </source>
</evidence>
<dbReference type="SUPFAM" id="SSF81606">
    <property type="entry name" value="PP2C-like"/>
    <property type="match status" value="1"/>
</dbReference>
<dbReference type="PROSITE" id="PS51746">
    <property type="entry name" value="PPM_2"/>
    <property type="match status" value="1"/>
</dbReference>
<evidence type="ECO:0000256" key="3">
    <source>
        <dbReference type="ARBA" id="ARBA00013081"/>
    </source>
</evidence>
<gene>
    <name evidence="12" type="ORF">T310_7851</name>
</gene>
<evidence type="ECO:0000256" key="9">
    <source>
        <dbReference type="RuleBase" id="RU003465"/>
    </source>
</evidence>
<dbReference type="InterPro" id="IPR000222">
    <property type="entry name" value="PP2C_BS"/>
</dbReference>